<dbReference type="RefSeq" id="WP_117491470.1">
    <property type="nucleotide sequence ID" value="NZ_QVIG01000001.1"/>
</dbReference>
<gene>
    <name evidence="2" type="ORF">DR950_10975</name>
</gene>
<evidence type="ECO:0008006" key="4">
    <source>
        <dbReference type="Google" id="ProtNLM"/>
    </source>
</evidence>
<protein>
    <recommendedName>
        <fullName evidence="4">HEAT repeat domain-containing protein</fullName>
    </recommendedName>
</protein>
<reference evidence="2 3" key="1">
    <citation type="submission" date="2018-08" db="EMBL/GenBank/DDBJ databases">
        <title>Diversity &amp; Physiological Properties of Lignin-Decomposing Actinobacteria from Soil.</title>
        <authorList>
            <person name="Roh S.G."/>
            <person name="Kim S.B."/>
        </authorList>
    </citation>
    <scope>NUCLEOTIDE SEQUENCE [LARGE SCALE GENOMIC DNA]</scope>
    <source>
        <strain evidence="2 3">MMS17-GH009</strain>
    </source>
</reference>
<keyword evidence="3" id="KW-1185">Reference proteome</keyword>
<evidence type="ECO:0000256" key="1">
    <source>
        <dbReference type="SAM" id="MobiDB-lite"/>
    </source>
</evidence>
<dbReference type="EMBL" id="QVIG01000001">
    <property type="protein sequence ID" value="RGD62797.1"/>
    <property type="molecule type" value="Genomic_DNA"/>
</dbReference>
<evidence type="ECO:0000313" key="2">
    <source>
        <dbReference type="EMBL" id="RGD62797.1"/>
    </source>
</evidence>
<evidence type="ECO:0000313" key="3">
    <source>
        <dbReference type="Proteomes" id="UP000263377"/>
    </source>
</evidence>
<dbReference type="AlphaFoldDB" id="A0A373A5C7"/>
<organism evidence="2 3">
    <name type="scientific">Kitasatospora xanthocidica</name>
    <dbReference type="NCBI Taxonomy" id="83382"/>
    <lineage>
        <taxon>Bacteria</taxon>
        <taxon>Bacillati</taxon>
        <taxon>Actinomycetota</taxon>
        <taxon>Actinomycetes</taxon>
        <taxon>Kitasatosporales</taxon>
        <taxon>Streptomycetaceae</taxon>
        <taxon>Kitasatospora</taxon>
    </lineage>
</organism>
<sequence length="1166" mass="123359">MSSAPHSPAEAVDHLLAELAPLAHPARMRRLAAWTKERAAEGPNEGDGRERFGPLLSELDKRGAYGRGLAGVAATIAGDGAFVAARLTDPDPAVSRQALKAALHLPVADELLAAAMADAPAVLRHRLTTLIVARGRTALAERLLLPVRQAWGDAAAARLLPGCGPDTVARYLPGLFLAVTRWSILARRHPDLLLDEVARQLAELPEPARPAWWQRNADVLAAAAGHRPERVLDLLERHCPTWLPQPVQGCLGRLLTAAPGRTIRLITPPERAATASISRSALTRVARLDPPELPDLGRAWSTAPIWLARLLRALPPSRREAFYDLVTADRDLSRSELSGAVLDALPRRRAQAEARRMAAQAAERGAAWSVVLAHVAHLPVAEARPRLLAATRRPAAEDRALAYPLLVRNAARSGEPAAVGELLDDLLRLRNEQDPVRSPALVALAEVPPALFRGEVAAAVLGRIVTDAVEARDTSWQTRGALSQLALAVLREHAVSGEQPLLGWALAALRQLSGMLGSVPLGRLDTVLRRGQEAQVFEALRPWLAAGADRVDHTLTFALAGALGRRAHHLPELQELLWEAIQFGDNATFIQAVRHWLADPATRSERVARVLELEPSAAVLPPVLRVLARGRTDLLDTVLADTPPYGRFLAAGTHRLPPVDGIEGWTPGQQAAAARLLAASAADASLPRQVRAGHLCTVVAVPERGFATVRPYVDSPDTVLAEAALGALIWTDRPAEALPLLLAQAGNDRARVALYAAGRAAGFVAPSRLAGMLRAVLLPAADGAAEAGGGAAGGGVAGGGGAKVTSRKELVRLAARLLPVDTAGALLAEAHDLPGQHRDVRAAVVAATVDLLPAPAAWRLLEDAATGAPVARSAVLRTRPLDLPTTDRPRYAALVARVASGDDPHTAQVALDLLAAWSPWYPEAEELLLAGTVDLANRSSWRAAAAGLAALAVGGTGRRLTEALAQLLASEASAAGAPEREDADGDGGGGLDAAADRDRPARQRIDHLVARLAAGVADHPSAEGLKAVGEAAELLSIEPDFIPKAVQLLTATLEFDTAQDHLLAELDRLAALHSDRPVLAARTAEALRSRLNTPRRPGDPAVLHTVTERLAAHGGHTQGLFAVGLAHALGPRTGWRSQWRALLRTLRRHPQPDVREAALAVRTATE</sequence>
<name>A0A373A5C7_9ACTN</name>
<comment type="caution">
    <text evidence="2">The sequence shown here is derived from an EMBL/GenBank/DDBJ whole genome shotgun (WGS) entry which is preliminary data.</text>
</comment>
<accession>A0A373A5C7</accession>
<feature type="region of interest" description="Disordered" evidence="1">
    <location>
        <begin position="973"/>
        <end position="997"/>
    </location>
</feature>
<dbReference type="Proteomes" id="UP000263377">
    <property type="component" value="Unassembled WGS sequence"/>
</dbReference>
<proteinExistence type="predicted"/>